<feature type="region of interest" description="Disordered" evidence="1">
    <location>
        <begin position="102"/>
        <end position="159"/>
    </location>
</feature>
<name>A0A2Z7B628_9LAMI</name>
<reference evidence="2 3" key="1">
    <citation type="journal article" date="2015" name="Proc. Natl. Acad. Sci. U.S.A.">
        <title>The resurrection genome of Boea hygrometrica: A blueprint for survival of dehydration.</title>
        <authorList>
            <person name="Xiao L."/>
            <person name="Yang G."/>
            <person name="Zhang L."/>
            <person name="Yang X."/>
            <person name="Zhao S."/>
            <person name="Ji Z."/>
            <person name="Zhou Q."/>
            <person name="Hu M."/>
            <person name="Wang Y."/>
            <person name="Chen M."/>
            <person name="Xu Y."/>
            <person name="Jin H."/>
            <person name="Xiao X."/>
            <person name="Hu G."/>
            <person name="Bao F."/>
            <person name="Hu Y."/>
            <person name="Wan P."/>
            <person name="Li L."/>
            <person name="Deng X."/>
            <person name="Kuang T."/>
            <person name="Xiang C."/>
            <person name="Zhu J.K."/>
            <person name="Oliver M.J."/>
            <person name="He Y."/>
        </authorList>
    </citation>
    <scope>NUCLEOTIDE SEQUENCE [LARGE SCALE GENOMIC DNA]</scope>
    <source>
        <strain evidence="3">cv. XS01</strain>
    </source>
</reference>
<proteinExistence type="predicted"/>
<sequence length="252" mass="28009">MCPFASRSLPGAAHCPYNLWHRRSLPALFEPRTSHAHQLPLGSSPNHTVLRESRKSLSFRCEIGSFMCPFASRSLPGAAHCPYNLWHRRSLPTLFEPRTSHAHQLPFGSSPNHTVLREKSARSRSLSVKPLGTGDHSPPSFEPRTSHAHQLRLGSSPNHTVLREAAVDRQSGPRPESIFLRQSALEDLMDFSHERILLEKFIGTSPITAAARRRKAARGGVGRSWGGEEDGWAALSRVMRCKSFSLVALCQD</sequence>
<evidence type="ECO:0000313" key="2">
    <source>
        <dbReference type="EMBL" id="KZV27027.1"/>
    </source>
</evidence>
<protein>
    <submittedName>
        <fullName evidence="2">Uncharacterized protein</fullName>
    </submittedName>
</protein>
<keyword evidence="3" id="KW-1185">Reference proteome</keyword>
<dbReference type="OrthoDB" id="270720at2759"/>
<dbReference type="EMBL" id="KV010706">
    <property type="protein sequence ID" value="KZV27027.1"/>
    <property type="molecule type" value="Genomic_DNA"/>
</dbReference>
<accession>A0A2Z7B628</accession>
<dbReference type="Proteomes" id="UP000250235">
    <property type="component" value="Unassembled WGS sequence"/>
</dbReference>
<evidence type="ECO:0000313" key="3">
    <source>
        <dbReference type="Proteomes" id="UP000250235"/>
    </source>
</evidence>
<dbReference type="AlphaFoldDB" id="A0A2Z7B628"/>
<evidence type="ECO:0000256" key="1">
    <source>
        <dbReference type="SAM" id="MobiDB-lite"/>
    </source>
</evidence>
<gene>
    <name evidence="2" type="ORF">F511_07848</name>
</gene>
<organism evidence="2 3">
    <name type="scientific">Dorcoceras hygrometricum</name>
    <dbReference type="NCBI Taxonomy" id="472368"/>
    <lineage>
        <taxon>Eukaryota</taxon>
        <taxon>Viridiplantae</taxon>
        <taxon>Streptophyta</taxon>
        <taxon>Embryophyta</taxon>
        <taxon>Tracheophyta</taxon>
        <taxon>Spermatophyta</taxon>
        <taxon>Magnoliopsida</taxon>
        <taxon>eudicotyledons</taxon>
        <taxon>Gunneridae</taxon>
        <taxon>Pentapetalae</taxon>
        <taxon>asterids</taxon>
        <taxon>lamiids</taxon>
        <taxon>Lamiales</taxon>
        <taxon>Gesneriaceae</taxon>
        <taxon>Didymocarpoideae</taxon>
        <taxon>Trichosporeae</taxon>
        <taxon>Loxocarpinae</taxon>
        <taxon>Dorcoceras</taxon>
    </lineage>
</organism>